<feature type="region of interest" description="Disordered" evidence="1">
    <location>
        <begin position="1"/>
        <end position="64"/>
    </location>
</feature>
<dbReference type="AlphaFoldDB" id="A0ABD5EGZ5"/>
<dbReference type="EMBL" id="JAVRES010000001">
    <property type="protein sequence ID" value="MDT0433563.1"/>
    <property type="molecule type" value="Genomic_DNA"/>
</dbReference>
<dbReference type="InterPro" id="IPR032710">
    <property type="entry name" value="NTF2-like_dom_sf"/>
</dbReference>
<evidence type="ECO:0000256" key="1">
    <source>
        <dbReference type="SAM" id="MobiDB-lite"/>
    </source>
</evidence>
<gene>
    <name evidence="2" type="ORF">RM877_02595</name>
</gene>
<evidence type="ECO:0000313" key="2">
    <source>
        <dbReference type="EMBL" id="MDT0433563.1"/>
    </source>
</evidence>
<dbReference type="Pfam" id="PF07366">
    <property type="entry name" value="SnoaL"/>
    <property type="match status" value="1"/>
</dbReference>
<protein>
    <submittedName>
        <fullName evidence="2">Ester cyclase</fullName>
    </submittedName>
</protein>
<evidence type="ECO:0000313" key="3">
    <source>
        <dbReference type="Proteomes" id="UP001183535"/>
    </source>
</evidence>
<reference evidence="3" key="1">
    <citation type="submission" date="2023-07" db="EMBL/GenBank/DDBJ databases">
        <title>30 novel species of actinomycetes from the DSMZ collection.</title>
        <authorList>
            <person name="Nouioui I."/>
        </authorList>
    </citation>
    <scope>NUCLEOTIDE SEQUENCE [LARGE SCALE GENOMIC DNA]</scope>
    <source>
        <strain evidence="3">DSM 41981</strain>
    </source>
</reference>
<organism evidence="2 3">
    <name type="scientific">Streptomyces doudnae</name>
    <dbReference type="NCBI Taxonomy" id="3075536"/>
    <lineage>
        <taxon>Bacteria</taxon>
        <taxon>Bacillati</taxon>
        <taxon>Actinomycetota</taxon>
        <taxon>Actinomycetes</taxon>
        <taxon>Kitasatosporales</taxon>
        <taxon>Streptomycetaceae</taxon>
        <taxon>Streptomyces</taxon>
    </lineage>
</organism>
<comment type="caution">
    <text evidence="2">The sequence shown here is derived from an EMBL/GenBank/DDBJ whole genome shotgun (WGS) entry which is preliminary data.</text>
</comment>
<dbReference type="InterPro" id="IPR009959">
    <property type="entry name" value="Cyclase_SnoaL-like"/>
</dbReference>
<dbReference type="SUPFAM" id="SSF54427">
    <property type="entry name" value="NTF2-like"/>
    <property type="match status" value="1"/>
</dbReference>
<name>A0ABD5EGZ5_9ACTN</name>
<dbReference type="Gene3D" id="3.10.450.50">
    <property type="match status" value="1"/>
</dbReference>
<accession>A0ABD5EGZ5</accession>
<dbReference type="RefSeq" id="WP_237549081.1">
    <property type="nucleotide sequence ID" value="NZ_JAVRES010000001.1"/>
</dbReference>
<sequence length="200" mass="21403">MSEQAGFTFDPGKPVPVHLETGEDAATGDARVEDATDGGARSPAPVPRPRPFDGEGEEMPNTADARRERIETAWVRAWGKGDVDALDGLLSPAYLRHGTDPHPQGPDVLKAAIVSTRAAFPDLTTVIDDIVIEGDRAAIRWHSSGTHENAFLGVPPTKRRVDIGGATFARFDGDLIAEEHVTWDPRALLVALGIISLGQD</sequence>
<dbReference type="PANTHER" id="PTHR38436:SF1">
    <property type="entry name" value="ESTER CYCLASE"/>
    <property type="match status" value="1"/>
</dbReference>
<dbReference type="PANTHER" id="PTHR38436">
    <property type="entry name" value="POLYKETIDE CYCLASE SNOAL-LIKE DOMAIN"/>
    <property type="match status" value="1"/>
</dbReference>
<keyword evidence="3" id="KW-1185">Reference proteome</keyword>
<proteinExistence type="predicted"/>
<dbReference type="Proteomes" id="UP001183535">
    <property type="component" value="Unassembled WGS sequence"/>
</dbReference>